<feature type="domain" description="Core" evidence="1">
    <location>
        <begin position="2"/>
        <end position="99"/>
    </location>
</feature>
<comment type="caution">
    <text evidence="2">The sequence shown here is derived from an EMBL/GenBank/DDBJ whole genome shotgun (WGS) entry which is preliminary data.</text>
</comment>
<dbReference type="NCBIfam" id="TIGR00049">
    <property type="entry name" value="iron-sulfur cluster assembly accessory protein"/>
    <property type="match status" value="1"/>
</dbReference>
<dbReference type="EMBL" id="JAGTUF010000021">
    <property type="protein sequence ID" value="MBR9973327.1"/>
    <property type="molecule type" value="Genomic_DNA"/>
</dbReference>
<dbReference type="Proteomes" id="UP000680714">
    <property type="component" value="Unassembled WGS sequence"/>
</dbReference>
<dbReference type="InterPro" id="IPR000361">
    <property type="entry name" value="ATAP_core_dom"/>
</dbReference>
<dbReference type="PANTHER" id="PTHR43011">
    <property type="entry name" value="IRON-SULFUR CLUSTER ASSEMBLY 2 HOMOLOG, MITOCHONDRIAL"/>
    <property type="match status" value="1"/>
</dbReference>
<evidence type="ECO:0000259" key="1">
    <source>
        <dbReference type="Pfam" id="PF01521"/>
    </source>
</evidence>
<dbReference type="RefSeq" id="WP_211550952.1">
    <property type="nucleotide sequence ID" value="NZ_JAGTUF010000021.1"/>
</dbReference>
<dbReference type="PANTHER" id="PTHR43011:SF1">
    <property type="entry name" value="IRON-SULFUR CLUSTER ASSEMBLY 2 HOMOLOG, MITOCHONDRIAL"/>
    <property type="match status" value="1"/>
</dbReference>
<dbReference type="SUPFAM" id="SSF89360">
    <property type="entry name" value="HesB-like domain"/>
    <property type="match status" value="1"/>
</dbReference>
<dbReference type="Gene3D" id="2.60.300.12">
    <property type="entry name" value="HesB-like domain"/>
    <property type="match status" value="1"/>
</dbReference>
<gene>
    <name evidence="2" type="ORF">KEC16_16505</name>
</gene>
<keyword evidence="3" id="KW-1185">Reference proteome</keyword>
<reference evidence="2 3" key="1">
    <citation type="submission" date="2021-04" db="EMBL/GenBank/DDBJ databases">
        <title>Magnetospirillum sulfuroxidans sp. nov., a facultative chemolithoautotrophic sulfur-oxidizing alphaproteobacterium isolated from freshwater sediment and proposals for Paramagetospirillum gen. nov., and Magnetospirillaceae fam. nov.</title>
        <authorList>
            <person name="Koziaeva V."/>
            <person name="Geelhoed J.S."/>
            <person name="Sorokin D.Y."/>
            <person name="Grouzdev D.S."/>
        </authorList>
    </citation>
    <scope>NUCLEOTIDE SEQUENCE [LARGE SCALE GENOMIC DNA]</scope>
    <source>
        <strain evidence="2 3">J10</strain>
    </source>
</reference>
<accession>A0ABS5IFY5</accession>
<dbReference type="InterPro" id="IPR016092">
    <property type="entry name" value="ATAP"/>
</dbReference>
<organism evidence="2 3">
    <name type="scientific">Magnetospirillum sulfuroxidans</name>
    <dbReference type="NCBI Taxonomy" id="611300"/>
    <lineage>
        <taxon>Bacteria</taxon>
        <taxon>Pseudomonadati</taxon>
        <taxon>Pseudomonadota</taxon>
        <taxon>Alphaproteobacteria</taxon>
        <taxon>Rhodospirillales</taxon>
        <taxon>Rhodospirillaceae</taxon>
        <taxon>Magnetospirillum</taxon>
    </lineage>
</organism>
<evidence type="ECO:0000313" key="3">
    <source>
        <dbReference type="Proteomes" id="UP000680714"/>
    </source>
</evidence>
<dbReference type="Pfam" id="PF01521">
    <property type="entry name" value="Fe-S_biosyn"/>
    <property type="match status" value="1"/>
</dbReference>
<protein>
    <submittedName>
        <fullName evidence="2">Iron-sulfur cluster assembly accessory protein</fullName>
    </submittedName>
</protein>
<evidence type="ECO:0000313" key="2">
    <source>
        <dbReference type="EMBL" id="MBR9973327.1"/>
    </source>
</evidence>
<proteinExistence type="predicted"/>
<name>A0ABS5IFY5_9PROT</name>
<dbReference type="InterPro" id="IPR035903">
    <property type="entry name" value="HesB-like_dom_sf"/>
</dbReference>
<sequence length="103" mass="10887">MLTLTDRAVSVLKSICTEDALGLRITVNNSGCSGIQYGMSLEEKPDQGDEVLTFDELKVFIDPPSAMWLTGVSVDYVEGEEGAGFQFDNPAAAGKCSCSGKCG</sequence>